<dbReference type="Gene3D" id="2.60.120.10">
    <property type="entry name" value="Jelly Rolls"/>
    <property type="match status" value="1"/>
</dbReference>
<proteinExistence type="predicted"/>
<reference evidence="5 6" key="1">
    <citation type="submission" date="2018-10" db="EMBL/GenBank/DDBJ databases">
        <title>Genomic Encyclopedia of Type Strains, Phase IV (KMG-IV): sequencing the most valuable type-strain genomes for metagenomic binning, comparative biology and taxonomic classification.</title>
        <authorList>
            <person name="Goeker M."/>
        </authorList>
    </citation>
    <scope>NUCLEOTIDE SEQUENCE [LARGE SCALE GENOMIC DNA]</scope>
    <source>
        <strain evidence="5 6">DSM 23841</strain>
    </source>
</reference>
<dbReference type="InterPro" id="IPR000595">
    <property type="entry name" value="cNMP-bd_dom"/>
</dbReference>
<dbReference type="InterPro" id="IPR036388">
    <property type="entry name" value="WH-like_DNA-bd_sf"/>
</dbReference>
<dbReference type="SMART" id="SM00419">
    <property type="entry name" value="HTH_CRP"/>
    <property type="match status" value="1"/>
</dbReference>
<name>A0A495WCD2_9RHOO</name>
<dbReference type="InterPro" id="IPR012318">
    <property type="entry name" value="HTH_CRP"/>
</dbReference>
<evidence type="ECO:0000256" key="2">
    <source>
        <dbReference type="ARBA" id="ARBA00023125"/>
    </source>
</evidence>
<sequence length="233" mass="25383">MPRCGRRWAEKVPNSAVDRQQLLRLYPALAGLAEARLERLLQAPAATLPAGTAVFAEHQPCAGFPLLLAGSIKVVKQAASGRELMLYRVAPGGSCIISSSCLLGRSDYNARGIAETPLTLLALPVAEFAQLLVDHPPFRDFVFHLFAERIGELMQLVEEVAFARLDQRLARLILARQSDTLNVTHQQLADELGSVREIVSRLLKGFAAQGLVLLGREQLTVTDRDGLNKLAAV</sequence>
<comment type="caution">
    <text evidence="5">The sequence shown here is derived from an EMBL/GenBank/DDBJ whole genome shotgun (WGS) entry which is preliminary data.</text>
</comment>
<dbReference type="PRINTS" id="PR00034">
    <property type="entry name" value="HTHCRP"/>
</dbReference>
<dbReference type="SUPFAM" id="SSF51206">
    <property type="entry name" value="cAMP-binding domain-like"/>
    <property type="match status" value="1"/>
</dbReference>
<evidence type="ECO:0000313" key="6">
    <source>
        <dbReference type="Proteomes" id="UP000270626"/>
    </source>
</evidence>
<feature type="domain" description="HTH crp-type" evidence="4">
    <location>
        <begin position="163"/>
        <end position="225"/>
    </location>
</feature>
<dbReference type="PANTHER" id="PTHR24567">
    <property type="entry name" value="CRP FAMILY TRANSCRIPTIONAL REGULATORY PROTEIN"/>
    <property type="match status" value="1"/>
</dbReference>
<keyword evidence="2" id="KW-0238">DNA-binding</keyword>
<dbReference type="SUPFAM" id="SSF46785">
    <property type="entry name" value="Winged helix' DNA-binding domain"/>
    <property type="match status" value="1"/>
</dbReference>
<dbReference type="Pfam" id="PF13545">
    <property type="entry name" value="HTH_Crp_2"/>
    <property type="match status" value="1"/>
</dbReference>
<evidence type="ECO:0000313" key="5">
    <source>
        <dbReference type="EMBL" id="RKT58867.1"/>
    </source>
</evidence>
<dbReference type="PROSITE" id="PS51063">
    <property type="entry name" value="HTH_CRP_2"/>
    <property type="match status" value="1"/>
</dbReference>
<dbReference type="SMART" id="SM00100">
    <property type="entry name" value="cNMP"/>
    <property type="match status" value="1"/>
</dbReference>
<accession>A0A495WCD2</accession>
<keyword evidence="6" id="KW-1185">Reference proteome</keyword>
<dbReference type="EMBL" id="RBXP01000014">
    <property type="protein sequence ID" value="RKT58867.1"/>
    <property type="molecule type" value="Genomic_DNA"/>
</dbReference>
<gene>
    <name evidence="5" type="ORF">DFR40_1896</name>
</gene>
<keyword evidence="1" id="KW-0805">Transcription regulation</keyword>
<evidence type="ECO:0000256" key="3">
    <source>
        <dbReference type="ARBA" id="ARBA00023163"/>
    </source>
</evidence>
<dbReference type="Pfam" id="PF00027">
    <property type="entry name" value="cNMP_binding"/>
    <property type="match status" value="1"/>
</dbReference>
<dbReference type="GO" id="GO:0003677">
    <property type="term" value="F:DNA binding"/>
    <property type="evidence" value="ECO:0007669"/>
    <property type="project" value="UniProtKB-KW"/>
</dbReference>
<evidence type="ECO:0000259" key="4">
    <source>
        <dbReference type="PROSITE" id="PS51063"/>
    </source>
</evidence>
<dbReference type="PANTHER" id="PTHR24567:SF74">
    <property type="entry name" value="HTH-TYPE TRANSCRIPTIONAL REGULATOR ARCR"/>
    <property type="match status" value="1"/>
</dbReference>
<dbReference type="OrthoDB" id="9776746at2"/>
<dbReference type="AlphaFoldDB" id="A0A495WCD2"/>
<dbReference type="InterPro" id="IPR036390">
    <property type="entry name" value="WH_DNA-bd_sf"/>
</dbReference>
<organism evidence="5 6">
    <name type="scientific">Azonexus fungiphilus</name>
    <dbReference type="NCBI Taxonomy" id="146940"/>
    <lineage>
        <taxon>Bacteria</taxon>
        <taxon>Pseudomonadati</taxon>
        <taxon>Pseudomonadota</taxon>
        <taxon>Betaproteobacteria</taxon>
        <taxon>Rhodocyclales</taxon>
        <taxon>Azonexaceae</taxon>
        <taxon>Azonexus</taxon>
    </lineage>
</organism>
<dbReference type="GO" id="GO:0005829">
    <property type="term" value="C:cytosol"/>
    <property type="evidence" value="ECO:0007669"/>
    <property type="project" value="TreeGrafter"/>
</dbReference>
<dbReference type="InterPro" id="IPR018490">
    <property type="entry name" value="cNMP-bd_dom_sf"/>
</dbReference>
<dbReference type="Gene3D" id="1.10.10.10">
    <property type="entry name" value="Winged helix-like DNA-binding domain superfamily/Winged helix DNA-binding domain"/>
    <property type="match status" value="1"/>
</dbReference>
<dbReference type="Proteomes" id="UP000270626">
    <property type="component" value="Unassembled WGS sequence"/>
</dbReference>
<dbReference type="InterPro" id="IPR050397">
    <property type="entry name" value="Env_Response_Regulators"/>
</dbReference>
<dbReference type="GO" id="GO:0003700">
    <property type="term" value="F:DNA-binding transcription factor activity"/>
    <property type="evidence" value="ECO:0007669"/>
    <property type="project" value="TreeGrafter"/>
</dbReference>
<protein>
    <submittedName>
        <fullName evidence="5">CRP/FNR family transcriptional regulator</fullName>
    </submittedName>
</protein>
<dbReference type="CDD" id="cd00038">
    <property type="entry name" value="CAP_ED"/>
    <property type="match status" value="1"/>
</dbReference>
<keyword evidence="3" id="KW-0804">Transcription</keyword>
<dbReference type="InterPro" id="IPR014710">
    <property type="entry name" value="RmlC-like_jellyroll"/>
</dbReference>
<evidence type="ECO:0000256" key="1">
    <source>
        <dbReference type="ARBA" id="ARBA00023015"/>
    </source>
</evidence>